<dbReference type="GO" id="GO:0005737">
    <property type="term" value="C:cytoplasm"/>
    <property type="evidence" value="ECO:0007669"/>
    <property type="project" value="UniProtKB-SubCell"/>
</dbReference>
<evidence type="ECO:0000256" key="3">
    <source>
        <dbReference type="HAMAP-Rule" id="MF_00088"/>
    </source>
</evidence>
<evidence type="ECO:0000313" key="5">
    <source>
        <dbReference type="Proteomes" id="UP000315730"/>
    </source>
</evidence>
<comment type="caution">
    <text evidence="4">The sequence shown here is derived from an EMBL/GenBank/DDBJ whole genome shotgun (WGS) entry which is preliminary data.</text>
</comment>
<comment type="similarity">
    <text evidence="3">Belongs to the KhpA RNA-binding protein family.</text>
</comment>
<proteinExistence type="inferred from homology"/>
<dbReference type="Proteomes" id="UP000315730">
    <property type="component" value="Unassembled WGS sequence"/>
</dbReference>
<gene>
    <name evidence="3" type="primary">khpA</name>
    <name evidence="4" type="ORF">KVA01_19210</name>
</gene>
<comment type="subcellular location">
    <subcellularLocation>
        <location evidence="3">Cytoplasm</location>
    </subcellularLocation>
</comment>
<dbReference type="HAMAP" id="MF_00088">
    <property type="entry name" value="KhpA"/>
    <property type="match status" value="1"/>
</dbReference>
<dbReference type="InterPro" id="IPR020627">
    <property type="entry name" value="KhpA"/>
</dbReference>
<dbReference type="CDD" id="cd22533">
    <property type="entry name" value="KH-II_YlqC-like"/>
    <property type="match status" value="1"/>
</dbReference>
<dbReference type="InterPro" id="IPR009019">
    <property type="entry name" value="KH_sf_prok-type"/>
</dbReference>
<reference evidence="4 5" key="1">
    <citation type="submission" date="2019-06" db="EMBL/GenBank/DDBJ databases">
        <title>Whole genome shotgun sequence of Kocuria varians NBRC 15358.</title>
        <authorList>
            <person name="Hosoyama A."/>
            <person name="Uohara A."/>
            <person name="Ohji S."/>
            <person name="Ichikawa N."/>
        </authorList>
    </citation>
    <scope>NUCLEOTIDE SEQUENCE [LARGE SCALE GENOMIC DNA]</scope>
    <source>
        <strain evidence="4 5">NBRC 15358</strain>
    </source>
</reference>
<accession>A0A4Y4D594</accession>
<evidence type="ECO:0000256" key="2">
    <source>
        <dbReference type="ARBA" id="ARBA00022884"/>
    </source>
</evidence>
<comment type="function">
    <text evidence="3">A probable RNA-binding protein.</text>
</comment>
<dbReference type="Pfam" id="PF13083">
    <property type="entry name" value="KH_KhpA-B"/>
    <property type="match status" value="1"/>
</dbReference>
<dbReference type="PANTHER" id="PTHR34654">
    <property type="entry name" value="UPF0109 PROTEIN SCO5592"/>
    <property type="match status" value="1"/>
</dbReference>
<evidence type="ECO:0000256" key="1">
    <source>
        <dbReference type="ARBA" id="ARBA00022490"/>
    </source>
</evidence>
<dbReference type="Gene3D" id="3.30.300.20">
    <property type="match status" value="1"/>
</dbReference>
<dbReference type="SUPFAM" id="SSF54814">
    <property type="entry name" value="Prokaryotic type KH domain (KH-domain type II)"/>
    <property type="match status" value="1"/>
</dbReference>
<dbReference type="AlphaFoldDB" id="A0A4Y4D594"/>
<dbReference type="GO" id="GO:0003723">
    <property type="term" value="F:RNA binding"/>
    <property type="evidence" value="ECO:0007669"/>
    <property type="project" value="UniProtKB-UniRule"/>
</dbReference>
<keyword evidence="1 3" id="KW-0963">Cytoplasm</keyword>
<protein>
    <recommendedName>
        <fullName evidence="3">RNA-binding protein KhpA</fullName>
    </recommendedName>
    <alternativeName>
        <fullName evidence="3">KH-domain protein A</fullName>
    </alternativeName>
</protein>
<name>A0A4Y4D594_KOCVA</name>
<dbReference type="NCBIfam" id="NF002761">
    <property type="entry name" value="PRK02821.1"/>
    <property type="match status" value="1"/>
</dbReference>
<evidence type="ECO:0000313" key="4">
    <source>
        <dbReference type="EMBL" id="GEC99766.1"/>
    </source>
</evidence>
<keyword evidence="2 3" id="KW-0694">RNA-binding</keyword>
<dbReference type="EMBL" id="BJNW01000017">
    <property type="protein sequence ID" value="GEC99766.1"/>
    <property type="molecule type" value="Genomic_DNA"/>
</dbReference>
<dbReference type="STRING" id="1272.GCA_900014985_01648"/>
<dbReference type="PROSITE" id="PS50084">
    <property type="entry name" value="KH_TYPE_1"/>
    <property type="match status" value="1"/>
</dbReference>
<organism evidence="4 5">
    <name type="scientific">Kocuria varians</name>
    <name type="common">Micrococcus varians</name>
    <dbReference type="NCBI Taxonomy" id="1272"/>
    <lineage>
        <taxon>Bacteria</taxon>
        <taxon>Bacillati</taxon>
        <taxon>Actinomycetota</taxon>
        <taxon>Actinomycetes</taxon>
        <taxon>Micrococcales</taxon>
        <taxon>Micrococcaceae</taxon>
        <taxon>Kocuria</taxon>
    </lineage>
</organism>
<sequence length="82" mass="9046">MTMLAEALEHLVRGIVDSPEDVSVRAREGRRGETLEVRVHPEDLGRVIGRSGRTAKALRTVVSALASGENVRVDVVDTDRRR</sequence>
<dbReference type="InterPro" id="IPR015946">
    <property type="entry name" value="KH_dom-like_a/b"/>
</dbReference>
<dbReference type="PANTHER" id="PTHR34654:SF1">
    <property type="entry name" value="RNA-BINDING PROTEIN KHPA"/>
    <property type="match status" value="1"/>
</dbReference>
<keyword evidence="5" id="KW-1185">Reference proteome</keyword>